<name>A0A1W1BC46_9ZZZZ</name>
<accession>A0A1W1BC46</accession>
<dbReference type="AlphaFoldDB" id="A0A1W1BC46"/>
<keyword evidence="4" id="KW-0456">Lyase</keyword>
<keyword evidence="2" id="KW-1133">Transmembrane helix</keyword>
<evidence type="ECO:0000259" key="3">
    <source>
        <dbReference type="Pfam" id="PF02719"/>
    </source>
</evidence>
<dbReference type="InterPro" id="IPR051203">
    <property type="entry name" value="Polysaccharide_Synthase-Rel"/>
</dbReference>
<protein>
    <submittedName>
        <fullName evidence="4">UDP-N-acetylglucosamine 4,6-dehydratase</fullName>
        <ecNumber evidence="4">4.2.1.-</ecNumber>
    </submittedName>
</protein>
<dbReference type="SUPFAM" id="SSF51735">
    <property type="entry name" value="NAD(P)-binding Rossmann-fold domains"/>
    <property type="match status" value="1"/>
</dbReference>
<feature type="transmembrane region" description="Helical" evidence="2">
    <location>
        <begin position="44"/>
        <end position="65"/>
    </location>
</feature>
<evidence type="ECO:0000256" key="2">
    <source>
        <dbReference type="SAM" id="Phobius"/>
    </source>
</evidence>
<dbReference type="EC" id="4.2.1.-" evidence="4"/>
<reference evidence="4" key="1">
    <citation type="submission" date="2016-10" db="EMBL/GenBank/DDBJ databases">
        <authorList>
            <person name="de Groot N.N."/>
        </authorList>
    </citation>
    <scope>NUCLEOTIDE SEQUENCE</scope>
</reference>
<dbReference type="PANTHER" id="PTHR43318:SF1">
    <property type="entry name" value="POLYSACCHARIDE BIOSYNTHESIS PROTEIN EPSC-RELATED"/>
    <property type="match status" value="1"/>
</dbReference>
<sequence length="593" mass="67430">MKQLLRPTSFKRKSFFIIADFILSLSTLFFAYNLRFNFHIPESFWHSFWLTFGVLVSLKIFFLVILRNYQIVWRFFGFFDTKNMIKAHILAYVTFSMIYFLFREEFSPFPRSVIVIDFFLSLIVLGGLRASKRLFREGVVREFVKPTLIIGVNSKTDTIIQSALKNEIDYYPVAIVSLDEDETVTDAYISNVRVYHEKSLEEIIQSKEIVSVIVTEKLSSDILKKIADRLDRVGVKEIKQVKLLGSKHEKLEDLSIEDLLARHPKDLDLDVIENFIQAKKILITGAGGSIGSEIAKQCEKFGAAALTLVDHSEYNLYQIGEQLPNTTLKLLNITNRTLLEKIFETAKPDIVIHAAAYKHVPVCESNQETAVYNNVVGSKVVMDVSIKYGVQKVVIISTDKAVRPTNVMGATKRVTELYAQNVESKKTEIVAVRFGNVLGSSGSVIPKFKQQIEEGGPVTVTHPEITRYFMLIPEACKLVLQTASIAKGGELFILDMGEPVKILDLARQMIRLYGKEDEIDIAFIGLRPGEKLYEELLLDESEQKTKYSSIFITRPTVYDITQLTHDIEVLLKAEDKVKALQKIVPEFTREDLL</sequence>
<gene>
    <name evidence="4" type="ORF">MNB_SV-8-578</name>
</gene>
<dbReference type="InterPro" id="IPR036291">
    <property type="entry name" value="NAD(P)-bd_dom_sf"/>
</dbReference>
<proteinExistence type="inferred from homology"/>
<dbReference type="PANTHER" id="PTHR43318">
    <property type="entry name" value="UDP-N-ACETYLGLUCOSAMINE 4,6-DEHYDRATASE"/>
    <property type="match status" value="1"/>
</dbReference>
<evidence type="ECO:0000313" key="4">
    <source>
        <dbReference type="EMBL" id="SFV51067.1"/>
    </source>
</evidence>
<organism evidence="4">
    <name type="scientific">hydrothermal vent metagenome</name>
    <dbReference type="NCBI Taxonomy" id="652676"/>
    <lineage>
        <taxon>unclassified sequences</taxon>
        <taxon>metagenomes</taxon>
        <taxon>ecological metagenomes</taxon>
    </lineage>
</organism>
<keyword evidence="2" id="KW-0812">Transmembrane</keyword>
<dbReference type="CDD" id="cd05237">
    <property type="entry name" value="UDP_invert_4-6DH_SDR_e"/>
    <property type="match status" value="1"/>
</dbReference>
<dbReference type="Pfam" id="PF02719">
    <property type="entry name" value="Polysacc_synt_2"/>
    <property type="match status" value="1"/>
</dbReference>
<comment type="similarity">
    <text evidence="1">Belongs to the polysaccharide synthase family.</text>
</comment>
<keyword evidence="2" id="KW-0472">Membrane</keyword>
<dbReference type="Gene3D" id="3.40.50.720">
    <property type="entry name" value="NAD(P)-binding Rossmann-like Domain"/>
    <property type="match status" value="2"/>
</dbReference>
<feature type="domain" description="Polysaccharide biosynthesis protein CapD-like" evidence="3">
    <location>
        <begin position="281"/>
        <end position="553"/>
    </location>
</feature>
<feature type="transmembrane region" description="Helical" evidence="2">
    <location>
        <begin position="12"/>
        <end position="32"/>
    </location>
</feature>
<feature type="transmembrane region" description="Helical" evidence="2">
    <location>
        <begin position="85"/>
        <end position="102"/>
    </location>
</feature>
<feature type="transmembrane region" description="Helical" evidence="2">
    <location>
        <begin position="108"/>
        <end position="128"/>
    </location>
</feature>
<dbReference type="EMBL" id="FPHD01000011">
    <property type="protein sequence ID" value="SFV51067.1"/>
    <property type="molecule type" value="Genomic_DNA"/>
</dbReference>
<dbReference type="GO" id="GO:0016829">
    <property type="term" value="F:lyase activity"/>
    <property type="evidence" value="ECO:0007669"/>
    <property type="project" value="UniProtKB-KW"/>
</dbReference>
<evidence type="ECO:0000256" key="1">
    <source>
        <dbReference type="ARBA" id="ARBA00007430"/>
    </source>
</evidence>
<dbReference type="InterPro" id="IPR003869">
    <property type="entry name" value="Polysac_CapD-like"/>
</dbReference>